<sequence>MYYFGGRSDIFYWILVLVSLALGGLAQLYIRSSYKKWSRVSSGIQGTGADVARRMLDDEGAQEVGIAHIEGELTDNYDPRSNMLHLSDANFNESSVASIAVACHEAGHAVQTARGFWPARLRSALVPVVNLASAAWIYVFIAGVWLNIAGAAQIAILLYAATVLFQIVTLPVEIDASRRGLAYLSKHVPSTFNKAGARQVLVAAALTYVAAALVSALQLLYLISNSRNRD</sequence>
<dbReference type="PANTHER" id="PTHR36434:SF1">
    <property type="entry name" value="MEMBRANE PROTEASE YUGP-RELATED"/>
    <property type="match status" value="1"/>
</dbReference>
<comment type="caution">
    <text evidence="2">The sequence shown here is derived from an EMBL/GenBank/DDBJ whole genome shotgun (WGS) entry which is preliminary data.</text>
</comment>
<dbReference type="EMBL" id="JABZGW010000102">
    <property type="protein sequence ID" value="MBF4807681.1"/>
    <property type="molecule type" value="Genomic_DNA"/>
</dbReference>
<organism evidence="2 3">
    <name type="scientific">Lancefieldella rimae</name>
    <dbReference type="NCBI Taxonomy" id="1383"/>
    <lineage>
        <taxon>Bacteria</taxon>
        <taxon>Bacillati</taxon>
        <taxon>Actinomycetota</taxon>
        <taxon>Coriobacteriia</taxon>
        <taxon>Coriobacteriales</taxon>
        <taxon>Atopobiaceae</taxon>
        <taxon>Lancefieldella</taxon>
    </lineage>
</organism>
<feature type="transmembrane region" description="Helical" evidence="1">
    <location>
        <begin position="152"/>
        <end position="172"/>
    </location>
</feature>
<reference evidence="2" key="1">
    <citation type="submission" date="2020-04" db="EMBL/GenBank/DDBJ databases">
        <title>Deep metagenomics examines the oral microbiome during advanced dental caries in children, revealing novel taxa and co-occurrences with host molecules.</title>
        <authorList>
            <person name="Baker J.L."/>
            <person name="Morton J.T."/>
            <person name="Dinis M."/>
            <person name="Alvarez R."/>
            <person name="Tran N.C."/>
            <person name="Knight R."/>
            <person name="Edlund A."/>
        </authorList>
    </citation>
    <scope>NUCLEOTIDE SEQUENCE</scope>
    <source>
        <strain evidence="2">JCVI_38_bin.5</strain>
    </source>
</reference>
<gene>
    <name evidence="2" type="ORF">HXK26_03175</name>
</gene>
<keyword evidence="1" id="KW-0812">Transmembrane</keyword>
<dbReference type="AlphaFoldDB" id="A0A930YRZ5"/>
<protein>
    <submittedName>
        <fullName evidence="2">Zinc metallopeptidase</fullName>
    </submittedName>
</protein>
<feature type="transmembrane region" description="Helical" evidence="1">
    <location>
        <begin position="12"/>
        <end position="30"/>
    </location>
</feature>
<evidence type="ECO:0000313" key="2">
    <source>
        <dbReference type="EMBL" id="MBF4807681.1"/>
    </source>
</evidence>
<dbReference type="InterPro" id="IPR007395">
    <property type="entry name" value="Zn_peptidase_2"/>
</dbReference>
<accession>A0A930YRZ5</accession>
<keyword evidence="1" id="KW-1133">Transmembrane helix</keyword>
<keyword evidence="1" id="KW-0472">Membrane</keyword>
<feature type="transmembrane region" description="Helical" evidence="1">
    <location>
        <begin position="124"/>
        <end position="146"/>
    </location>
</feature>
<dbReference type="Proteomes" id="UP000698335">
    <property type="component" value="Unassembled WGS sequence"/>
</dbReference>
<proteinExistence type="predicted"/>
<dbReference type="Pfam" id="PF04298">
    <property type="entry name" value="Zn_peptidase_2"/>
    <property type="match status" value="1"/>
</dbReference>
<dbReference type="PANTHER" id="PTHR36434">
    <property type="entry name" value="MEMBRANE PROTEASE YUGP-RELATED"/>
    <property type="match status" value="1"/>
</dbReference>
<feature type="transmembrane region" description="Helical" evidence="1">
    <location>
        <begin position="200"/>
        <end position="223"/>
    </location>
</feature>
<name>A0A930YRZ5_9ACTN</name>
<evidence type="ECO:0000313" key="3">
    <source>
        <dbReference type="Proteomes" id="UP000698335"/>
    </source>
</evidence>
<evidence type="ECO:0000256" key="1">
    <source>
        <dbReference type="SAM" id="Phobius"/>
    </source>
</evidence>